<protein>
    <recommendedName>
        <fullName evidence="9">Amino acid transporter transmembrane domain-containing protein</fullName>
    </recommendedName>
</protein>
<name>A0A3P6QZ18_DIBLA</name>
<dbReference type="Proteomes" id="UP000281553">
    <property type="component" value="Unassembled WGS sequence"/>
</dbReference>
<keyword evidence="8" id="KW-1185">Reference proteome</keyword>
<keyword evidence="6" id="KW-0732">Signal</keyword>
<keyword evidence="2 5" id="KW-0812">Transmembrane</keyword>
<proteinExistence type="predicted"/>
<evidence type="ECO:0000256" key="2">
    <source>
        <dbReference type="ARBA" id="ARBA00022692"/>
    </source>
</evidence>
<organism evidence="7 8">
    <name type="scientific">Dibothriocephalus latus</name>
    <name type="common">Fish tapeworm</name>
    <name type="synonym">Diphyllobothrium latum</name>
    <dbReference type="NCBI Taxonomy" id="60516"/>
    <lineage>
        <taxon>Eukaryota</taxon>
        <taxon>Metazoa</taxon>
        <taxon>Spiralia</taxon>
        <taxon>Lophotrochozoa</taxon>
        <taxon>Platyhelminthes</taxon>
        <taxon>Cestoda</taxon>
        <taxon>Eucestoda</taxon>
        <taxon>Diphyllobothriidea</taxon>
        <taxon>Diphyllobothriidae</taxon>
        <taxon>Dibothriocephalus</taxon>
    </lineage>
</organism>
<dbReference type="GO" id="GO:0005886">
    <property type="term" value="C:plasma membrane"/>
    <property type="evidence" value="ECO:0007669"/>
    <property type="project" value="TreeGrafter"/>
</dbReference>
<dbReference type="EMBL" id="UYRU01015724">
    <property type="protein sequence ID" value="VDK51397.1"/>
    <property type="molecule type" value="Genomic_DNA"/>
</dbReference>
<evidence type="ECO:0008006" key="9">
    <source>
        <dbReference type="Google" id="ProtNLM"/>
    </source>
</evidence>
<feature type="signal peptide" evidence="6">
    <location>
        <begin position="1"/>
        <end position="16"/>
    </location>
</feature>
<keyword evidence="4 5" id="KW-0472">Membrane</keyword>
<feature type="transmembrane region" description="Helical" evidence="5">
    <location>
        <begin position="54"/>
        <end position="75"/>
    </location>
</feature>
<comment type="subcellular location">
    <subcellularLocation>
        <location evidence="1">Membrane</location>
        <topology evidence="1">Multi-pass membrane protein</topology>
    </subcellularLocation>
</comment>
<keyword evidence="3 5" id="KW-1133">Transmembrane helix</keyword>
<reference evidence="7 8" key="1">
    <citation type="submission" date="2018-11" db="EMBL/GenBank/DDBJ databases">
        <authorList>
            <consortium name="Pathogen Informatics"/>
        </authorList>
    </citation>
    <scope>NUCLEOTIDE SEQUENCE [LARGE SCALE GENOMIC DNA]</scope>
</reference>
<evidence type="ECO:0000313" key="8">
    <source>
        <dbReference type="Proteomes" id="UP000281553"/>
    </source>
</evidence>
<evidence type="ECO:0000256" key="4">
    <source>
        <dbReference type="ARBA" id="ARBA00023136"/>
    </source>
</evidence>
<sequence length="89" mass="9579">MSNTATTVMMITIVEALLTKMDDNIAVNTEKTSMKEDLEEEKKKKKGIHRLRRFATGISLSVCYAAGCGGIATLIGSPPNIIFYGLAVG</sequence>
<accession>A0A3P6QZ18</accession>
<feature type="chain" id="PRO_5018317221" description="Amino acid transporter transmembrane domain-containing protein" evidence="6">
    <location>
        <begin position="17"/>
        <end position="89"/>
    </location>
</feature>
<evidence type="ECO:0000256" key="3">
    <source>
        <dbReference type="ARBA" id="ARBA00022989"/>
    </source>
</evidence>
<dbReference type="AlphaFoldDB" id="A0A3P6QZ18"/>
<evidence type="ECO:0000256" key="6">
    <source>
        <dbReference type="SAM" id="SignalP"/>
    </source>
</evidence>
<dbReference type="OrthoDB" id="6160884at2759"/>
<dbReference type="PANTHER" id="PTHR10283:SF82">
    <property type="entry name" value="SOLUTE CARRIER FAMILY 13 MEMBER 2"/>
    <property type="match status" value="1"/>
</dbReference>
<dbReference type="GO" id="GO:0022857">
    <property type="term" value="F:transmembrane transporter activity"/>
    <property type="evidence" value="ECO:0007669"/>
    <property type="project" value="TreeGrafter"/>
</dbReference>
<gene>
    <name evidence="7" type="ORF">DILT_LOCUS1849</name>
</gene>
<evidence type="ECO:0000256" key="1">
    <source>
        <dbReference type="ARBA" id="ARBA00004141"/>
    </source>
</evidence>
<evidence type="ECO:0000313" key="7">
    <source>
        <dbReference type="EMBL" id="VDK51397.1"/>
    </source>
</evidence>
<dbReference type="PANTHER" id="PTHR10283">
    <property type="entry name" value="SOLUTE CARRIER FAMILY 13 MEMBER"/>
    <property type="match status" value="1"/>
</dbReference>
<evidence type="ECO:0000256" key="5">
    <source>
        <dbReference type="SAM" id="Phobius"/>
    </source>
</evidence>